<dbReference type="OrthoDB" id="8137294at2"/>
<dbReference type="SUPFAM" id="SSF50475">
    <property type="entry name" value="FMN-binding split barrel"/>
    <property type="match status" value="1"/>
</dbReference>
<dbReference type="EMBL" id="LUKD01000001">
    <property type="protein sequence ID" value="KYG67987.1"/>
    <property type="molecule type" value="Genomic_DNA"/>
</dbReference>
<dbReference type="InterPro" id="IPR012349">
    <property type="entry name" value="Split_barrel_FMN-bd"/>
</dbReference>
<protein>
    <recommendedName>
        <fullName evidence="3">Pyridoxamine 5'-phosphate oxidase putative domain-containing protein</fullName>
    </recommendedName>
</protein>
<name>A0A162GEZ1_BDEBC</name>
<gene>
    <name evidence="1" type="ORF">AZI87_01575</name>
</gene>
<evidence type="ECO:0000313" key="1">
    <source>
        <dbReference type="EMBL" id="KYG67987.1"/>
    </source>
</evidence>
<comment type="caution">
    <text evidence="1">The sequence shown here is derived from an EMBL/GenBank/DDBJ whole genome shotgun (WGS) entry which is preliminary data.</text>
</comment>
<proteinExistence type="predicted"/>
<dbReference type="InterPro" id="IPR024747">
    <property type="entry name" value="Pyridox_Oxase-rel"/>
</dbReference>
<dbReference type="Proteomes" id="UP000075799">
    <property type="component" value="Unassembled WGS sequence"/>
</dbReference>
<reference evidence="1 2" key="1">
    <citation type="submission" date="2016-03" db="EMBL/GenBank/DDBJ databases">
        <authorList>
            <person name="Ploux O."/>
        </authorList>
    </citation>
    <scope>NUCLEOTIDE SEQUENCE [LARGE SCALE GENOMIC DNA]</scope>
    <source>
        <strain evidence="1 2">EC13</strain>
    </source>
</reference>
<dbReference type="AlphaFoldDB" id="A0A162GEZ1"/>
<organism evidence="1 2">
    <name type="scientific">Bdellovibrio bacteriovorus</name>
    <dbReference type="NCBI Taxonomy" id="959"/>
    <lineage>
        <taxon>Bacteria</taxon>
        <taxon>Pseudomonadati</taxon>
        <taxon>Bdellovibrionota</taxon>
        <taxon>Bdellovibrionia</taxon>
        <taxon>Bdellovibrionales</taxon>
        <taxon>Pseudobdellovibrionaceae</taxon>
        <taxon>Bdellovibrio</taxon>
    </lineage>
</organism>
<dbReference type="Gene3D" id="2.30.110.10">
    <property type="entry name" value="Electron Transport, Fmn-binding Protein, Chain A"/>
    <property type="match status" value="1"/>
</dbReference>
<accession>A0A162GEZ1</accession>
<sequence>MNTYHSHLNTIPEADCLNILKKASFGHLGFQKKDRMMILPINFLYKDKNIYSHSLEGSKLEAMREHPRVCLQTEVTESAIKWKSVIAWGQFEECSEQDANQMMRDLIKNMNLTHQKFGGSSLEIDFSALLERAVIYRIKIDEVVGRSEGYKD</sequence>
<evidence type="ECO:0008006" key="3">
    <source>
        <dbReference type="Google" id="ProtNLM"/>
    </source>
</evidence>
<dbReference type="RefSeq" id="WP_063204691.1">
    <property type="nucleotide sequence ID" value="NZ_LUKD01000001.1"/>
</dbReference>
<evidence type="ECO:0000313" key="2">
    <source>
        <dbReference type="Proteomes" id="UP000075799"/>
    </source>
</evidence>
<dbReference type="Pfam" id="PF12900">
    <property type="entry name" value="Pyridox_ox_2"/>
    <property type="match status" value="1"/>
</dbReference>